<dbReference type="Proteomes" id="UP000199474">
    <property type="component" value="Unassembled WGS sequence"/>
</dbReference>
<evidence type="ECO:0000313" key="2">
    <source>
        <dbReference type="EMBL" id="SFE34364.1"/>
    </source>
</evidence>
<dbReference type="CDD" id="cd04301">
    <property type="entry name" value="NAT_SF"/>
    <property type="match status" value="1"/>
</dbReference>
<organism evidence="2 3">
    <name type="scientific">Lentibacillus persicus</name>
    <dbReference type="NCBI Taxonomy" id="640948"/>
    <lineage>
        <taxon>Bacteria</taxon>
        <taxon>Bacillati</taxon>
        <taxon>Bacillota</taxon>
        <taxon>Bacilli</taxon>
        <taxon>Bacillales</taxon>
        <taxon>Bacillaceae</taxon>
        <taxon>Lentibacillus</taxon>
    </lineage>
</organism>
<dbReference type="Pfam" id="PF13673">
    <property type="entry name" value="Acetyltransf_10"/>
    <property type="match status" value="1"/>
</dbReference>
<proteinExistence type="predicted"/>
<dbReference type="PROSITE" id="PS51186">
    <property type="entry name" value="GNAT"/>
    <property type="match status" value="1"/>
</dbReference>
<dbReference type="InterPro" id="IPR000182">
    <property type="entry name" value="GNAT_dom"/>
</dbReference>
<dbReference type="GO" id="GO:0004343">
    <property type="term" value="F:glucosamine 6-phosphate N-acetyltransferase activity"/>
    <property type="evidence" value="ECO:0007669"/>
    <property type="project" value="TreeGrafter"/>
</dbReference>
<dbReference type="SUPFAM" id="SSF55729">
    <property type="entry name" value="Acyl-CoA N-acyltransferases (Nat)"/>
    <property type="match status" value="1"/>
</dbReference>
<accession>A0A1I1ZRG5</accession>
<protein>
    <submittedName>
        <fullName evidence="2">ElaA protein</fullName>
    </submittedName>
</protein>
<dbReference type="AlphaFoldDB" id="A0A1I1ZRG5"/>
<gene>
    <name evidence="2" type="ORF">SAMN05216238_11343</name>
</gene>
<evidence type="ECO:0000259" key="1">
    <source>
        <dbReference type="PROSITE" id="PS51186"/>
    </source>
</evidence>
<sequence>MDWSIKSFQQLSNDNLYALLKLRVEIFVVEQECAYPELDGYDKQAIHYFLKNGDEIAANVRILPANTVFNEVSIGRVAVAKKYRGRDFGRQIMRKAIAYITDEWHETVIKIEAQEHLKKFYTDLGFRQVSESYLDDGIPHIDMLWKNSD</sequence>
<reference evidence="3" key="1">
    <citation type="submission" date="2016-10" db="EMBL/GenBank/DDBJ databases">
        <authorList>
            <person name="Varghese N."/>
            <person name="Submissions S."/>
        </authorList>
    </citation>
    <scope>NUCLEOTIDE SEQUENCE [LARGE SCALE GENOMIC DNA]</scope>
    <source>
        <strain evidence="3">DSM 22530</strain>
    </source>
</reference>
<dbReference type="PANTHER" id="PTHR13355">
    <property type="entry name" value="GLUCOSAMINE 6-PHOSPHATE N-ACETYLTRANSFERASE"/>
    <property type="match status" value="1"/>
</dbReference>
<dbReference type="PANTHER" id="PTHR13355:SF11">
    <property type="entry name" value="GLUCOSAMINE 6-PHOSPHATE N-ACETYLTRANSFERASE"/>
    <property type="match status" value="1"/>
</dbReference>
<feature type="domain" description="N-acetyltransferase" evidence="1">
    <location>
        <begin position="6"/>
        <end position="148"/>
    </location>
</feature>
<keyword evidence="3" id="KW-1185">Reference proteome</keyword>
<dbReference type="EMBL" id="FOMR01000013">
    <property type="protein sequence ID" value="SFE34364.1"/>
    <property type="molecule type" value="Genomic_DNA"/>
</dbReference>
<dbReference type="Gene3D" id="3.40.630.30">
    <property type="match status" value="1"/>
</dbReference>
<dbReference type="InterPro" id="IPR039143">
    <property type="entry name" value="GNPNAT1-like"/>
</dbReference>
<dbReference type="STRING" id="640948.SAMN05216238_11343"/>
<evidence type="ECO:0000313" key="3">
    <source>
        <dbReference type="Proteomes" id="UP000199474"/>
    </source>
</evidence>
<dbReference type="OrthoDB" id="9796171at2"/>
<dbReference type="InterPro" id="IPR016181">
    <property type="entry name" value="Acyl_CoA_acyltransferase"/>
</dbReference>
<dbReference type="RefSeq" id="WP_090086967.1">
    <property type="nucleotide sequence ID" value="NZ_FOMR01000013.1"/>
</dbReference>
<name>A0A1I1ZRG5_9BACI</name>